<keyword evidence="8" id="KW-0238">DNA-binding</keyword>
<dbReference type="FunFam" id="3.30.160.60:FF:002343">
    <property type="entry name" value="Zinc finger protein 33A"/>
    <property type="match status" value="1"/>
</dbReference>
<dbReference type="Gene3D" id="3.40.1800.20">
    <property type="match status" value="1"/>
</dbReference>
<evidence type="ECO:0000256" key="4">
    <source>
        <dbReference type="ARBA" id="ARBA00022737"/>
    </source>
</evidence>
<dbReference type="InterPro" id="IPR012934">
    <property type="entry name" value="Znf_AD"/>
</dbReference>
<evidence type="ECO:0000259" key="14">
    <source>
        <dbReference type="PROSITE" id="PS50157"/>
    </source>
</evidence>
<evidence type="ECO:0000256" key="5">
    <source>
        <dbReference type="ARBA" id="ARBA00022771"/>
    </source>
</evidence>
<dbReference type="Gene3D" id="3.30.160.60">
    <property type="entry name" value="Classic Zinc Finger"/>
    <property type="match status" value="11"/>
</dbReference>
<evidence type="ECO:0000256" key="7">
    <source>
        <dbReference type="ARBA" id="ARBA00023015"/>
    </source>
</evidence>
<dbReference type="PANTHER" id="PTHR24377">
    <property type="entry name" value="IP01015P-RELATED"/>
    <property type="match status" value="1"/>
</dbReference>
<dbReference type="FunFam" id="3.30.160.60:FF:000176">
    <property type="entry name" value="zinc finger protein 70"/>
    <property type="match status" value="1"/>
</dbReference>
<dbReference type="GO" id="GO:0043565">
    <property type="term" value="F:sequence-specific DNA binding"/>
    <property type="evidence" value="ECO:0007669"/>
    <property type="project" value="UniProtKB-ARBA"/>
</dbReference>
<feature type="domain" description="C2H2-type" evidence="14">
    <location>
        <begin position="601"/>
        <end position="628"/>
    </location>
</feature>
<feature type="domain" description="C2H2-type" evidence="14">
    <location>
        <begin position="315"/>
        <end position="342"/>
    </location>
</feature>
<comment type="similarity">
    <text evidence="2">Belongs to the krueppel C2H2-type zinc-finger protein family.</text>
</comment>
<dbReference type="GO" id="GO:0008270">
    <property type="term" value="F:zinc ion binding"/>
    <property type="evidence" value="ECO:0007669"/>
    <property type="project" value="UniProtKB-UniRule"/>
</dbReference>
<dbReference type="InterPro" id="IPR013087">
    <property type="entry name" value="Znf_C2H2_type"/>
</dbReference>
<feature type="domain" description="C2H2-type" evidence="14">
    <location>
        <begin position="402"/>
        <end position="424"/>
    </location>
</feature>
<dbReference type="FunFam" id="3.30.160.60:FF:001370">
    <property type="entry name" value="Zinc finger protein"/>
    <property type="match status" value="1"/>
</dbReference>
<keyword evidence="9" id="KW-0804">Transcription</keyword>
<dbReference type="FunFam" id="3.30.160.60:FF:000446">
    <property type="entry name" value="Zinc finger protein"/>
    <property type="match status" value="1"/>
</dbReference>
<feature type="binding site" evidence="12">
    <location>
        <position position="63"/>
    </location>
    <ligand>
        <name>Zn(2+)</name>
        <dbReference type="ChEBI" id="CHEBI:29105"/>
    </ligand>
</feature>
<dbReference type="AlphaFoldDB" id="A0A9P0CKS4"/>
<dbReference type="PROSITE" id="PS50157">
    <property type="entry name" value="ZINC_FINGER_C2H2_2"/>
    <property type="match status" value="12"/>
</dbReference>
<keyword evidence="10" id="KW-0539">Nucleus</keyword>
<evidence type="ECO:0000256" key="12">
    <source>
        <dbReference type="PROSITE-ProRule" id="PRU01263"/>
    </source>
</evidence>
<feature type="domain" description="C2H2-type" evidence="14">
    <location>
        <begin position="487"/>
        <end position="514"/>
    </location>
</feature>
<dbReference type="PROSITE" id="PS00028">
    <property type="entry name" value="ZINC_FINGER_C2H2_1"/>
    <property type="match status" value="12"/>
</dbReference>
<organism evidence="16 17">
    <name type="scientific">Psylliodes chrysocephalus</name>
    <dbReference type="NCBI Taxonomy" id="3402493"/>
    <lineage>
        <taxon>Eukaryota</taxon>
        <taxon>Metazoa</taxon>
        <taxon>Ecdysozoa</taxon>
        <taxon>Arthropoda</taxon>
        <taxon>Hexapoda</taxon>
        <taxon>Insecta</taxon>
        <taxon>Pterygota</taxon>
        <taxon>Neoptera</taxon>
        <taxon>Endopterygota</taxon>
        <taxon>Coleoptera</taxon>
        <taxon>Polyphaga</taxon>
        <taxon>Cucujiformia</taxon>
        <taxon>Chrysomeloidea</taxon>
        <taxon>Chrysomelidae</taxon>
        <taxon>Galerucinae</taxon>
        <taxon>Alticini</taxon>
        <taxon>Psylliodes</taxon>
    </lineage>
</organism>
<dbReference type="Pfam" id="PF12874">
    <property type="entry name" value="zf-met"/>
    <property type="match status" value="1"/>
</dbReference>
<feature type="binding site" evidence="12">
    <location>
        <position position="60"/>
    </location>
    <ligand>
        <name>Zn(2+)</name>
        <dbReference type="ChEBI" id="CHEBI:29105"/>
    </ligand>
</feature>
<feature type="binding site" evidence="12">
    <location>
        <position position="8"/>
    </location>
    <ligand>
        <name>Zn(2+)</name>
        <dbReference type="ChEBI" id="CHEBI:29105"/>
    </ligand>
</feature>
<evidence type="ECO:0000256" key="8">
    <source>
        <dbReference type="ARBA" id="ARBA00023125"/>
    </source>
</evidence>
<evidence type="ECO:0000313" key="17">
    <source>
        <dbReference type="Proteomes" id="UP001153636"/>
    </source>
</evidence>
<feature type="domain" description="C2H2-type" evidence="14">
    <location>
        <begin position="629"/>
        <end position="658"/>
    </location>
</feature>
<feature type="domain" description="C2H2-type" evidence="14">
    <location>
        <begin position="544"/>
        <end position="572"/>
    </location>
</feature>
<dbReference type="GO" id="GO:0040029">
    <property type="term" value="P:epigenetic regulation of gene expression"/>
    <property type="evidence" value="ECO:0007669"/>
    <property type="project" value="UniProtKB-ARBA"/>
</dbReference>
<dbReference type="GO" id="GO:0000785">
    <property type="term" value="C:chromatin"/>
    <property type="evidence" value="ECO:0007669"/>
    <property type="project" value="UniProtKB-ARBA"/>
</dbReference>
<evidence type="ECO:0000256" key="2">
    <source>
        <dbReference type="ARBA" id="ARBA00006991"/>
    </source>
</evidence>
<reference evidence="16" key="1">
    <citation type="submission" date="2022-01" db="EMBL/GenBank/DDBJ databases">
        <authorList>
            <person name="King R."/>
        </authorList>
    </citation>
    <scope>NUCLEOTIDE SEQUENCE</scope>
</reference>
<evidence type="ECO:0000256" key="6">
    <source>
        <dbReference type="ARBA" id="ARBA00022833"/>
    </source>
</evidence>
<evidence type="ECO:0000256" key="3">
    <source>
        <dbReference type="ARBA" id="ARBA00022723"/>
    </source>
</evidence>
<dbReference type="GO" id="GO:0005634">
    <property type="term" value="C:nucleus"/>
    <property type="evidence" value="ECO:0007669"/>
    <property type="project" value="UniProtKB-SubCell"/>
</dbReference>
<dbReference type="Pfam" id="PF00096">
    <property type="entry name" value="zf-C2H2"/>
    <property type="match status" value="9"/>
</dbReference>
<dbReference type="InterPro" id="IPR036236">
    <property type="entry name" value="Znf_C2H2_sf"/>
</dbReference>
<evidence type="ECO:0000259" key="15">
    <source>
        <dbReference type="PROSITE" id="PS51915"/>
    </source>
</evidence>
<keyword evidence="7" id="KW-0805">Transcription regulation</keyword>
<keyword evidence="5 11" id="KW-0863">Zinc-finger</keyword>
<evidence type="ECO:0000256" key="9">
    <source>
        <dbReference type="ARBA" id="ARBA00023163"/>
    </source>
</evidence>
<keyword evidence="3 12" id="KW-0479">Metal-binding</keyword>
<evidence type="ECO:0000256" key="1">
    <source>
        <dbReference type="ARBA" id="ARBA00004123"/>
    </source>
</evidence>
<evidence type="ECO:0000256" key="10">
    <source>
        <dbReference type="ARBA" id="ARBA00023242"/>
    </source>
</evidence>
<feature type="domain" description="C2H2-type" evidence="14">
    <location>
        <begin position="431"/>
        <end position="458"/>
    </location>
</feature>
<accession>A0A9P0CKS4</accession>
<comment type="subcellular location">
    <subcellularLocation>
        <location evidence="1">Nucleus</location>
    </subcellularLocation>
</comment>
<feature type="domain" description="C2H2-type" evidence="14">
    <location>
        <begin position="573"/>
        <end position="600"/>
    </location>
</feature>
<feature type="domain" description="C2H2-type" evidence="14">
    <location>
        <begin position="345"/>
        <end position="372"/>
    </location>
</feature>
<feature type="domain" description="C2H2-type" evidence="14">
    <location>
        <begin position="459"/>
        <end position="486"/>
    </location>
</feature>
<dbReference type="GO" id="GO:0006355">
    <property type="term" value="P:regulation of DNA-templated transcription"/>
    <property type="evidence" value="ECO:0007669"/>
    <property type="project" value="UniProtKB-ARBA"/>
</dbReference>
<gene>
    <name evidence="16" type="ORF">PSYICH_LOCUS659</name>
</gene>
<evidence type="ECO:0000256" key="13">
    <source>
        <dbReference type="SAM" id="MobiDB-lite"/>
    </source>
</evidence>
<keyword evidence="17" id="KW-1185">Reference proteome</keyword>
<dbReference type="OrthoDB" id="427030at2759"/>
<dbReference type="GO" id="GO:0003682">
    <property type="term" value="F:chromatin binding"/>
    <property type="evidence" value="ECO:0007669"/>
    <property type="project" value="UniProtKB-ARBA"/>
</dbReference>
<keyword evidence="4" id="KW-0677">Repeat</keyword>
<dbReference type="FunFam" id="3.30.160.60:FF:000670">
    <property type="entry name" value="zinc finger protein 22"/>
    <property type="match status" value="1"/>
</dbReference>
<name>A0A9P0CKS4_9CUCU</name>
<dbReference type="FunFam" id="3.30.160.60:FF:000690">
    <property type="entry name" value="Zinc finger protein 354C"/>
    <property type="match status" value="1"/>
</dbReference>
<dbReference type="SUPFAM" id="SSF57667">
    <property type="entry name" value="beta-beta-alpha zinc fingers"/>
    <property type="match status" value="6"/>
</dbReference>
<proteinExistence type="inferred from homology"/>
<dbReference type="Proteomes" id="UP001153636">
    <property type="component" value="Chromosome 1"/>
</dbReference>
<feature type="binding site" evidence="12">
    <location>
        <position position="11"/>
    </location>
    <ligand>
        <name>Zn(2+)</name>
        <dbReference type="ChEBI" id="CHEBI:29105"/>
    </ligand>
</feature>
<dbReference type="PROSITE" id="PS51915">
    <property type="entry name" value="ZAD"/>
    <property type="match status" value="1"/>
</dbReference>
<sequence length="777" mass="88692">MPSDTDVCAVCNARWVPNTDYIEIFSQHPTTETDLHIAALVAKLLNKVIKPDPDNLQLICKKCFTLISELEELQSRVAEIKNEILVQHGSESDLIKQEHEENQDEVDRENDTPRKLLFIPSSDDDSTQIATEKTFEDINIELSRMHAVGMEDDTEQHHEKENDEMEIETNIEYQSFSTDEGDIIDSGAMEHSSDSDYEPRISTSDLIKPNTFMEIPINDQEFQLKLNPSTPESAVKISSINNDKKPIILRKKILPIQPEISLEDENKSETAIALPVVSKDGNLYTCLLCEGDETVAGESKAIVAHVKDAHDVRLYICDVCGQDFNKRNQLSAHLDEHVAAEDGDFQCEVCNRIFNNLRLFRIHKRMHYPQSKAWVCDTCGKKYSSKNLLEEHVNTHLGVRPYVCGMCGKDFASKYTYKAHEKTHEVRPRPFKCTQCDKSFLSQQNLTQHERTHMGMKEYACQLCGKQFGSAHNLEVHSIVHTGYKPFVCGLCGKAFARKAEIRDHERTHTGERPYQCEFCGATFSQRSNLQSHKRATHYDDKRYQCTICGKGFKRRRLLDYHIKAAHTGERPFKCETCEATFVYPEHFKKHRRIHTGEKPFLCEVCGKAFNSRDNRNAHRFVHSDKKPYECLVCGAGFMRKPLLYQHMQAQGHLNDTIVVNQPRLTTEDDQLVTVNAAGVTEIFEEDGTEHIIIDGQQISFAEVGSEEENEEIIDEIEQVVADQTDEDYEELITSDALANGETQIIETPDGPIQLVKVRIPNENGEEEEAWIKIVPE</sequence>
<protein>
    <submittedName>
        <fullName evidence="16">Uncharacterized protein</fullName>
    </submittedName>
</protein>
<evidence type="ECO:0000256" key="11">
    <source>
        <dbReference type="PROSITE-ProRule" id="PRU00042"/>
    </source>
</evidence>
<feature type="region of interest" description="Disordered" evidence="13">
    <location>
        <begin position="91"/>
        <end position="127"/>
    </location>
</feature>
<dbReference type="InterPro" id="IPR050826">
    <property type="entry name" value="Krueppel_C2H2_ZnFinger"/>
</dbReference>
<keyword evidence="6 12" id="KW-0862">Zinc</keyword>
<evidence type="ECO:0000313" key="16">
    <source>
        <dbReference type="EMBL" id="CAH1099911.1"/>
    </source>
</evidence>
<feature type="domain" description="C2H2-type" evidence="14">
    <location>
        <begin position="515"/>
        <end position="543"/>
    </location>
</feature>
<feature type="compositionally biased region" description="Basic and acidic residues" evidence="13">
    <location>
        <begin position="91"/>
        <end position="100"/>
    </location>
</feature>
<dbReference type="SMART" id="SM00355">
    <property type="entry name" value="ZnF_C2H2"/>
    <property type="match status" value="13"/>
</dbReference>
<feature type="domain" description="ZAD" evidence="15">
    <location>
        <begin position="6"/>
        <end position="87"/>
    </location>
</feature>
<dbReference type="GO" id="GO:0003690">
    <property type="term" value="F:double-stranded DNA binding"/>
    <property type="evidence" value="ECO:0007669"/>
    <property type="project" value="UniProtKB-ARBA"/>
</dbReference>
<dbReference type="EMBL" id="OV651813">
    <property type="protein sequence ID" value="CAH1099911.1"/>
    <property type="molecule type" value="Genomic_DNA"/>
</dbReference>
<feature type="domain" description="C2H2-type" evidence="14">
    <location>
        <begin position="374"/>
        <end position="401"/>
    </location>
</feature>
<dbReference type="Pfam" id="PF13912">
    <property type="entry name" value="zf-C2H2_6"/>
    <property type="match status" value="1"/>
</dbReference>